<accession>A0AC59ZF96</accession>
<name>A0AC59ZF96_RANTA</name>
<protein>
    <submittedName>
        <fullName evidence="1">Uncharacterized protein</fullName>
    </submittedName>
</protein>
<reference evidence="1" key="2">
    <citation type="submission" date="2025-03" db="EMBL/GenBank/DDBJ databases">
        <authorList>
            <consortium name="ELIXIR-Norway"/>
            <consortium name="Elixir Norway"/>
        </authorList>
    </citation>
    <scope>NUCLEOTIDE SEQUENCE</scope>
</reference>
<dbReference type="EMBL" id="OX596112">
    <property type="protein sequence ID" value="CAN0404539.1"/>
    <property type="molecule type" value="Genomic_DNA"/>
</dbReference>
<sequence length="170" mass="18527">MWKGLQPPATRERQSSMNLGAQPQGPTPVSPPPGHGCAGQRSPRLTSCGRSPTRLAQQDAARSVCVCFSFELTDDLSHENRHCLLRLRLQDRSDPRTRLGRTEVPGDWEAGASSPRHVCWLFLLLAGPPPPLSLQIGAWSPVPPTVRRGWGRCPGRNSHQACSSLSCPPL</sequence>
<dbReference type="Proteomes" id="UP001162501">
    <property type="component" value="Chromosome 28"/>
</dbReference>
<organism evidence="1 2">
    <name type="scientific">Rangifer tarandus platyrhynchus</name>
    <name type="common">Svalbard reindeer</name>
    <dbReference type="NCBI Taxonomy" id="3082113"/>
    <lineage>
        <taxon>Eukaryota</taxon>
        <taxon>Metazoa</taxon>
        <taxon>Chordata</taxon>
        <taxon>Craniata</taxon>
        <taxon>Vertebrata</taxon>
        <taxon>Euteleostomi</taxon>
        <taxon>Mammalia</taxon>
        <taxon>Eutheria</taxon>
        <taxon>Laurasiatheria</taxon>
        <taxon>Artiodactyla</taxon>
        <taxon>Ruminantia</taxon>
        <taxon>Pecora</taxon>
        <taxon>Cervidae</taxon>
        <taxon>Odocoileinae</taxon>
        <taxon>Rangifer</taxon>
    </lineage>
</organism>
<reference evidence="1" key="1">
    <citation type="submission" date="2023-05" db="EMBL/GenBank/DDBJ databases">
        <authorList>
            <consortium name="ELIXIR-Norway"/>
        </authorList>
    </citation>
    <scope>NUCLEOTIDE SEQUENCE</scope>
</reference>
<proteinExistence type="predicted"/>
<evidence type="ECO:0000313" key="2">
    <source>
        <dbReference type="Proteomes" id="UP001162501"/>
    </source>
</evidence>
<evidence type="ECO:0000313" key="1">
    <source>
        <dbReference type="EMBL" id="CAN0404539.1"/>
    </source>
</evidence>
<gene>
    <name evidence="1" type="ORF">MRATA1EN22A_LOCUS17820</name>
</gene>